<organism evidence="2">
    <name type="scientific">Ixodes ricinus</name>
    <name type="common">Common tick</name>
    <name type="synonym">Acarus ricinus</name>
    <dbReference type="NCBI Taxonomy" id="34613"/>
    <lineage>
        <taxon>Eukaryota</taxon>
        <taxon>Metazoa</taxon>
        <taxon>Ecdysozoa</taxon>
        <taxon>Arthropoda</taxon>
        <taxon>Chelicerata</taxon>
        <taxon>Arachnida</taxon>
        <taxon>Acari</taxon>
        <taxon>Parasitiformes</taxon>
        <taxon>Ixodida</taxon>
        <taxon>Ixodoidea</taxon>
        <taxon>Ixodidae</taxon>
        <taxon>Ixodinae</taxon>
        <taxon>Ixodes</taxon>
    </lineage>
</organism>
<name>A0A147BIT0_IXORI</name>
<evidence type="ECO:0000313" key="2">
    <source>
        <dbReference type="EMBL" id="JAR90678.1"/>
    </source>
</evidence>
<evidence type="ECO:0000256" key="1">
    <source>
        <dbReference type="SAM" id="SignalP"/>
    </source>
</evidence>
<sequence>MHLYLFICLFVLYAQKQPRGSSYWRTQEDDKKHDTRTASNVQINIATNSGHTLHKIYYSFNFQLDSKSQQKTEGSMIMSKLEDTILLN</sequence>
<dbReference type="AlphaFoldDB" id="A0A147BIT0"/>
<accession>A0A147BIT0</accession>
<proteinExistence type="predicted"/>
<protein>
    <submittedName>
        <fullName evidence="2">Putative secreted protein</fullName>
    </submittedName>
</protein>
<dbReference type="EMBL" id="GEGO01004726">
    <property type="protein sequence ID" value="JAR90678.1"/>
    <property type="molecule type" value="Transcribed_RNA"/>
</dbReference>
<feature type="chain" id="PRO_5007542442" evidence="1">
    <location>
        <begin position="17"/>
        <end position="88"/>
    </location>
</feature>
<reference evidence="2" key="1">
    <citation type="journal article" date="2018" name="PLoS Negl. Trop. Dis.">
        <title>Sialome diversity of ticks revealed by RNAseq of single tick salivary glands.</title>
        <authorList>
            <person name="Perner J."/>
            <person name="Kropackova S."/>
            <person name="Kopacek P."/>
            <person name="Ribeiro J.M."/>
        </authorList>
    </citation>
    <scope>NUCLEOTIDE SEQUENCE</scope>
    <source>
        <strain evidence="2">Siblings of single egg batch collected in Ceske Budejovice</strain>
        <tissue evidence="2">Salivary glands</tissue>
    </source>
</reference>
<keyword evidence="1" id="KW-0732">Signal</keyword>
<feature type="signal peptide" evidence="1">
    <location>
        <begin position="1"/>
        <end position="16"/>
    </location>
</feature>